<dbReference type="SMART" id="SM00408">
    <property type="entry name" value="IGc2"/>
    <property type="match status" value="8"/>
</dbReference>
<feature type="signal peptide" evidence="5">
    <location>
        <begin position="1"/>
        <end position="20"/>
    </location>
</feature>
<reference evidence="7" key="2">
    <citation type="submission" date="2025-09" db="UniProtKB">
        <authorList>
            <consortium name="Ensembl"/>
        </authorList>
    </citation>
    <scope>IDENTIFICATION</scope>
</reference>
<dbReference type="PANTHER" id="PTHR24100:SF151">
    <property type="entry name" value="ICOS LIGAND"/>
    <property type="match status" value="1"/>
</dbReference>
<dbReference type="Ensembl" id="ENSACLT00000084972.1">
    <property type="protein sequence ID" value="ENSACLP00000056181.1"/>
    <property type="gene ID" value="ENSACLG00000036534.1"/>
</dbReference>
<keyword evidence="8" id="KW-1185">Reference proteome</keyword>
<feature type="domain" description="Ig-like" evidence="6">
    <location>
        <begin position="241"/>
        <end position="346"/>
    </location>
</feature>
<dbReference type="GO" id="GO:0009897">
    <property type="term" value="C:external side of plasma membrane"/>
    <property type="evidence" value="ECO:0007669"/>
    <property type="project" value="TreeGrafter"/>
</dbReference>
<dbReference type="InterPro" id="IPR036179">
    <property type="entry name" value="Ig-like_dom_sf"/>
</dbReference>
<dbReference type="InterPro" id="IPR013783">
    <property type="entry name" value="Ig-like_fold"/>
</dbReference>
<dbReference type="Proteomes" id="UP000265100">
    <property type="component" value="Unplaced"/>
</dbReference>
<evidence type="ECO:0000256" key="4">
    <source>
        <dbReference type="SAM" id="Phobius"/>
    </source>
</evidence>
<feature type="domain" description="Ig-like" evidence="6">
    <location>
        <begin position="690"/>
        <end position="781"/>
    </location>
</feature>
<evidence type="ECO:0000256" key="5">
    <source>
        <dbReference type="SAM" id="SignalP"/>
    </source>
</evidence>
<feature type="domain" description="Ig-like" evidence="6">
    <location>
        <begin position="354"/>
        <end position="457"/>
    </location>
</feature>
<comment type="subcellular location">
    <subcellularLocation>
        <location evidence="1">Membrane</location>
    </subcellularLocation>
</comment>
<dbReference type="SUPFAM" id="SSF48726">
    <property type="entry name" value="Immunoglobulin"/>
    <property type="match status" value="8"/>
</dbReference>
<organism evidence="7 8">
    <name type="scientific">Astatotilapia calliptera</name>
    <name type="common">Eastern happy</name>
    <name type="synonym">Chromis callipterus</name>
    <dbReference type="NCBI Taxonomy" id="8154"/>
    <lineage>
        <taxon>Eukaryota</taxon>
        <taxon>Metazoa</taxon>
        <taxon>Chordata</taxon>
        <taxon>Craniata</taxon>
        <taxon>Vertebrata</taxon>
        <taxon>Euteleostomi</taxon>
        <taxon>Actinopterygii</taxon>
        <taxon>Neopterygii</taxon>
        <taxon>Teleostei</taxon>
        <taxon>Neoteleostei</taxon>
        <taxon>Acanthomorphata</taxon>
        <taxon>Ovalentaria</taxon>
        <taxon>Cichlomorphae</taxon>
        <taxon>Cichliformes</taxon>
        <taxon>Cichlidae</taxon>
        <taxon>African cichlids</taxon>
        <taxon>Pseudocrenilabrinae</taxon>
        <taxon>Haplochromini</taxon>
        <taxon>Astatotilapia</taxon>
    </lineage>
</organism>
<dbReference type="Gene3D" id="2.60.40.10">
    <property type="entry name" value="Immunoglobulins"/>
    <property type="match status" value="8"/>
</dbReference>
<dbReference type="Pfam" id="PF07686">
    <property type="entry name" value="V-set"/>
    <property type="match status" value="8"/>
</dbReference>
<name>A0AAX7TRD2_ASTCA</name>
<feature type="domain" description="Ig-like" evidence="6">
    <location>
        <begin position="801"/>
        <end position="905"/>
    </location>
</feature>
<feature type="domain" description="Ig-like" evidence="6">
    <location>
        <begin position="572"/>
        <end position="681"/>
    </location>
</feature>
<proteinExistence type="predicted"/>
<dbReference type="GO" id="GO:0001817">
    <property type="term" value="P:regulation of cytokine production"/>
    <property type="evidence" value="ECO:0007669"/>
    <property type="project" value="TreeGrafter"/>
</dbReference>
<dbReference type="InterPro" id="IPR050504">
    <property type="entry name" value="IgSF_BTN/MOG"/>
</dbReference>
<accession>A0AAX7TRD2</accession>
<dbReference type="GO" id="GO:0005102">
    <property type="term" value="F:signaling receptor binding"/>
    <property type="evidence" value="ECO:0007669"/>
    <property type="project" value="TreeGrafter"/>
</dbReference>
<dbReference type="PROSITE" id="PS50835">
    <property type="entry name" value="IG_LIKE"/>
    <property type="match status" value="8"/>
</dbReference>
<protein>
    <recommendedName>
        <fullName evidence="6">Ig-like domain-containing protein</fullName>
    </recommendedName>
</protein>
<keyword evidence="5" id="KW-0732">Signal</keyword>
<evidence type="ECO:0000313" key="8">
    <source>
        <dbReference type="Proteomes" id="UP000265100"/>
    </source>
</evidence>
<evidence type="ECO:0000256" key="3">
    <source>
        <dbReference type="ARBA" id="ARBA00023319"/>
    </source>
</evidence>
<evidence type="ECO:0000256" key="1">
    <source>
        <dbReference type="ARBA" id="ARBA00004370"/>
    </source>
</evidence>
<dbReference type="InterPro" id="IPR003599">
    <property type="entry name" value="Ig_sub"/>
</dbReference>
<reference evidence="7" key="1">
    <citation type="submission" date="2025-08" db="UniProtKB">
        <authorList>
            <consortium name="Ensembl"/>
        </authorList>
    </citation>
    <scope>IDENTIFICATION</scope>
</reference>
<dbReference type="SMART" id="SM00409">
    <property type="entry name" value="IG"/>
    <property type="match status" value="8"/>
</dbReference>
<dbReference type="SMART" id="SM00406">
    <property type="entry name" value="IGv"/>
    <property type="match status" value="8"/>
</dbReference>
<keyword evidence="3" id="KW-0393">Immunoglobulin domain</keyword>
<dbReference type="PANTHER" id="PTHR24100">
    <property type="entry name" value="BUTYROPHILIN"/>
    <property type="match status" value="1"/>
</dbReference>
<dbReference type="InterPro" id="IPR007110">
    <property type="entry name" value="Ig-like_dom"/>
</dbReference>
<feature type="domain" description="Ig-like" evidence="6">
    <location>
        <begin position="10"/>
        <end position="123"/>
    </location>
</feature>
<dbReference type="GO" id="GO:0050852">
    <property type="term" value="P:T cell receptor signaling pathway"/>
    <property type="evidence" value="ECO:0007669"/>
    <property type="project" value="TreeGrafter"/>
</dbReference>
<evidence type="ECO:0000256" key="2">
    <source>
        <dbReference type="ARBA" id="ARBA00023136"/>
    </source>
</evidence>
<dbReference type="AlphaFoldDB" id="A0AAX7TRD2"/>
<sequence length="960" mass="109575">MSAVTATLCSTLIFVLFVSADQKTITVASGQDVILPCRVPNKNTNKFVQWSRADLEPEYFLVYRDGQFPDNQHPSFKNRVDLQDRQMKDGDVSLILKHVSSADTGSYVCRAFMEETRSWKPISIINLNVPPDMKTITAVPGQDVTLTCQTPNNNNIKYVHWSRADLEPEYFLVYRNGQFFPANQHPSFKNRVDLQDRQMKDGDASLILKDVNSADNGTYVCRIFMEETRSWKLSIINLSVPSDEQHFITAKSGQIVILPCLTPKKNIKFVHWSRADLEPEYLVLYKDGKFLPDNQHPSFKNRVDLQERQMKDGDVSLILNNVNTADKGTYQCRVFTEGARTWKTISIINLSVPPDQKVIATKSGQNVILPCQNPTNKIKAVRWSRVDLEPEYLIFYRAEQFLPNNQNESSKYLVALHERQIKDGDLSLILNNVNTADNGTYVCRVFTEETRSWKSISVIDLNVPPDQKNITAESRKSVILPCGAPNNKKIKFIHWSRADLEPEYLLVYRNGQYLLDNQHPSFKNRVDLQDIQMKDGDVSLILKNVNTADDGTYQCRVFMEETRSWKLSIINLNISLSEKNITAESGQNITLTCRAPNNNIDVLEWSRADLDTEYVLLYRDEQFDPDNQHPSFKNRVDLQDRQMKNGDVSLILKDVTINDAGTYDCHVFMRGTNHKNSKPISSIYLRVVPPDQKTITAQSGEDVTLTCRAPNKNIKFVHWRRADLVSEYVLVYRDERVFTDYQHPSFKNRVDLKDRQMKDGDVSLILKLVTSVDDGTYKCRVFMEETRSWKHSIIHLRVAPPDQKTITAESGQDVTLTCRAPNNKKVVKWSRADLKTEYVLLYQDDHFVTDNQHPSFKNRVGLQDRQMKDGDVSLILKDVTINDAGTYECGVFMRGTNHKDSKTISRVTLSVAPPGQTGGHTGDGSVGLIVGLSVPAVLLLAAVVGFLIYRKHKRQNRDFN</sequence>
<evidence type="ECO:0000313" key="7">
    <source>
        <dbReference type="Ensembl" id="ENSACLP00000056181.1"/>
    </source>
</evidence>
<feature type="chain" id="PRO_5044211680" description="Ig-like domain-containing protein" evidence="5">
    <location>
        <begin position="21"/>
        <end position="960"/>
    </location>
</feature>
<keyword evidence="2 4" id="KW-0472">Membrane</keyword>
<feature type="transmembrane region" description="Helical" evidence="4">
    <location>
        <begin position="926"/>
        <end position="949"/>
    </location>
</feature>
<feature type="domain" description="Ig-like" evidence="6">
    <location>
        <begin position="131"/>
        <end position="234"/>
    </location>
</feature>
<dbReference type="GeneTree" id="ENSGT00940000156511"/>
<keyword evidence="4" id="KW-1133">Transmembrane helix</keyword>
<keyword evidence="4" id="KW-0812">Transmembrane</keyword>
<feature type="domain" description="Ig-like" evidence="6">
    <location>
        <begin position="465"/>
        <end position="568"/>
    </location>
</feature>
<evidence type="ECO:0000259" key="6">
    <source>
        <dbReference type="PROSITE" id="PS50835"/>
    </source>
</evidence>
<dbReference type="InterPro" id="IPR003598">
    <property type="entry name" value="Ig_sub2"/>
</dbReference>
<dbReference type="InterPro" id="IPR013106">
    <property type="entry name" value="Ig_V-set"/>
</dbReference>